<comment type="caution">
    <text evidence="2">The sequence shown here is derived from an EMBL/GenBank/DDBJ whole genome shotgun (WGS) entry which is preliminary data.</text>
</comment>
<accession>A0A8S9Y4X5</accession>
<feature type="region of interest" description="Disordered" evidence="1">
    <location>
        <begin position="1"/>
        <end position="110"/>
    </location>
</feature>
<feature type="compositionally biased region" description="Basic and acidic residues" evidence="1">
    <location>
        <begin position="90"/>
        <end position="110"/>
    </location>
</feature>
<organism evidence="2 3">
    <name type="scientific">Apolygus lucorum</name>
    <name type="common">Small green plant bug</name>
    <name type="synonym">Lygocoris lucorum</name>
    <dbReference type="NCBI Taxonomy" id="248454"/>
    <lineage>
        <taxon>Eukaryota</taxon>
        <taxon>Metazoa</taxon>
        <taxon>Ecdysozoa</taxon>
        <taxon>Arthropoda</taxon>
        <taxon>Hexapoda</taxon>
        <taxon>Insecta</taxon>
        <taxon>Pterygota</taxon>
        <taxon>Neoptera</taxon>
        <taxon>Paraneoptera</taxon>
        <taxon>Hemiptera</taxon>
        <taxon>Heteroptera</taxon>
        <taxon>Panheteroptera</taxon>
        <taxon>Cimicomorpha</taxon>
        <taxon>Miridae</taxon>
        <taxon>Mirini</taxon>
        <taxon>Apolygus</taxon>
    </lineage>
</organism>
<keyword evidence="3" id="KW-1185">Reference proteome</keyword>
<proteinExistence type="predicted"/>
<evidence type="ECO:0000256" key="1">
    <source>
        <dbReference type="SAM" id="MobiDB-lite"/>
    </source>
</evidence>
<dbReference type="Proteomes" id="UP000466442">
    <property type="component" value="Linkage Group LG1"/>
</dbReference>
<dbReference type="EMBL" id="WIXP02000001">
    <property type="protein sequence ID" value="KAF6216320.1"/>
    <property type="molecule type" value="Genomic_DNA"/>
</dbReference>
<gene>
    <name evidence="2" type="ORF">GE061_000661</name>
</gene>
<dbReference type="AlphaFoldDB" id="A0A8S9Y4X5"/>
<evidence type="ECO:0000313" key="3">
    <source>
        <dbReference type="Proteomes" id="UP000466442"/>
    </source>
</evidence>
<feature type="compositionally biased region" description="Polar residues" evidence="1">
    <location>
        <begin position="79"/>
        <end position="89"/>
    </location>
</feature>
<name>A0A8S9Y4X5_APOLU</name>
<feature type="compositionally biased region" description="Acidic residues" evidence="1">
    <location>
        <begin position="1"/>
        <end position="10"/>
    </location>
</feature>
<evidence type="ECO:0000313" key="2">
    <source>
        <dbReference type="EMBL" id="KAF6216320.1"/>
    </source>
</evidence>
<sequence>MLMGSDEEVGGDSNVGIDDSRHNVVKTTTSGATEPKEESVASELDNEEETFVDAMSSPPETIAEAGRTEPQHNDLESETLGQPQLNPGDSTDKEGGTRKRSYELRQRPPVDYRKLHLGALIQTDMNHTN</sequence>
<feature type="compositionally biased region" description="Basic and acidic residues" evidence="1">
    <location>
        <begin position="66"/>
        <end position="75"/>
    </location>
</feature>
<reference evidence="2" key="1">
    <citation type="journal article" date="2021" name="Mol. Ecol. Resour.">
        <title>Apolygus lucorum genome provides insights into omnivorousness and mesophyll feeding.</title>
        <authorList>
            <person name="Liu Y."/>
            <person name="Liu H."/>
            <person name="Wang H."/>
            <person name="Huang T."/>
            <person name="Liu B."/>
            <person name="Yang B."/>
            <person name="Yin L."/>
            <person name="Li B."/>
            <person name="Zhang Y."/>
            <person name="Zhang S."/>
            <person name="Jiang F."/>
            <person name="Zhang X."/>
            <person name="Ren Y."/>
            <person name="Wang B."/>
            <person name="Wang S."/>
            <person name="Lu Y."/>
            <person name="Wu K."/>
            <person name="Fan W."/>
            <person name="Wang G."/>
        </authorList>
    </citation>
    <scope>NUCLEOTIDE SEQUENCE</scope>
    <source>
        <strain evidence="2">12Hb</strain>
    </source>
</reference>
<protein>
    <submittedName>
        <fullName evidence="2">Uncharacterized protein</fullName>
    </submittedName>
</protein>